<accession>A0A3P7Q582</accession>
<evidence type="ECO:0000313" key="1">
    <source>
        <dbReference type="EMBL" id="VDN25746.1"/>
    </source>
</evidence>
<proteinExistence type="predicted"/>
<protein>
    <submittedName>
        <fullName evidence="1">Uncharacterized protein</fullName>
    </submittedName>
</protein>
<reference evidence="1 2" key="1">
    <citation type="submission" date="2018-11" db="EMBL/GenBank/DDBJ databases">
        <authorList>
            <consortium name="Pathogen Informatics"/>
        </authorList>
    </citation>
    <scope>NUCLEOTIDE SEQUENCE [LARGE SCALE GENOMIC DNA]</scope>
</reference>
<dbReference type="EMBL" id="UYRU01075346">
    <property type="protein sequence ID" value="VDN25746.1"/>
    <property type="molecule type" value="Genomic_DNA"/>
</dbReference>
<sequence length="70" mass="7936">MPVDDVELSAVIGDADYPIALQNILQAADLVWAMAVDVTMQDFPSSIRVQPPRWQYEAIFFERHSSPLFL</sequence>
<organism evidence="1 2">
    <name type="scientific">Dibothriocephalus latus</name>
    <name type="common">Fish tapeworm</name>
    <name type="synonym">Diphyllobothrium latum</name>
    <dbReference type="NCBI Taxonomy" id="60516"/>
    <lineage>
        <taxon>Eukaryota</taxon>
        <taxon>Metazoa</taxon>
        <taxon>Spiralia</taxon>
        <taxon>Lophotrochozoa</taxon>
        <taxon>Platyhelminthes</taxon>
        <taxon>Cestoda</taxon>
        <taxon>Eucestoda</taxon>
        <taxon>Diphyllobothriidea</taxon>
        <taxon>Diphyllobothriidae</taxon>
        <taxon>Dibothriocephalus</taxon>
    </lineage>
</organism>
<keyword evidence="2" id="KW-1185">Reference proteome</keyword>
<dbReference type="Proteomes" id="UP000281553">
    <property type="component" value="Unassembled WGS sequence"/>
</dbReference>
<dbReference type="AlphaFoldDB" id="A0A3P7Q582"/>
<gene>
    <name evidence="1" type="ORF">DILT_LOCUS14681</name>
</gene>
<name>A0A3P7Q582_DIBLA</name>
<evidence type="ECO:0000313" key="2">
    <source>
        <dbReference type="Proteomes" id="UP000281553"/>
    </source>
</evidence>